<dbReference type="InterPro" id="IPR038354">
    <property type="entry name" value="VKOR_sf"/>
</dbReference>
<feature type="transmembrane region" description="Helical" evidence="11">
    <location>
        <begin position="224"/>
        <end position="243"/>
    </location>
</feature>
<keyword evidence="3 11" id="KW-0812">Transmembrane</keyword>
<feature type="transmembrane region" description="Helical" evidence="11">
    <location>
        <begin position="279"/>
        <end position="301"/>
    </location>
</feature>
<feature type="transmembrane region" description="Helical" evidence="11">
    <location>
        <begin position="158"/>
        <end position="178"/>
    </location>
</feature>
<dbReference type="GO" id="GO:0048038">
    <property type="term" value="F:quinone binding"/>
    <property type="evidence" value="ECO:0007669"/>
    <property type="project" value="UniProtKB-KW"/>
</dbReference>
<evidence type="ECO:0000256" key="11">
    <source>
        <dbReference type="SAM" id="Phobius"/>
    </source>
</evidence>
<feature type="domain" description="Vitamin K epoxide reductase" evidence="12">
    <location>
        <begin position="86"/>
        <end position="245"/>
    </location>
</feature>
<proteinExistence type="inferred from homology"/>
<dbReference type="EMBL" id="JALLPB020000101">
    <property type="protein sequence ID" value="KAL3817534.1"/>
    <property type="molecule type" value="Genomic_DNA"/>
</dbReference>
<dbReference type="PANTHER" id="PTHR34573">
    <property type="entry name" value="VKC DOMAIN-CONTAINING PROTEIN"/>
    <property type="match status" value="1"/>
</dbReference>
<keyword evidence="9" id="KW-0676">Redox-active center</keyword>
<dbReference type="Proteomes" id="UP001530377">
    <property type="component" value="Unassembled WGS sequence"/>
</dbReference>
<accession>A0ABD3RZ75</accession>
<keyword evidence="5 11" id="KW-1133">Transmembrane helix</keyword>
<sequence length="444" mass="47332">MQLLKALIAQGAASGFAFAPPSPLWVGFGSLHNKATNSHVRTKTSASPPRSSTLSRIPTASRRESPSNDNSYDVDPSCNELSTCWNPNLRYQLGVISAMGSLETAYLTYDKAKFTSGGKTSSLVVALCSTNDNGGGSCGDILHGPYSTLHLGGLDVPLSALGMAAYILIFGLTTFPLFVSEKNAVNGKVLNGGNRIALLGGTTLMASFSMYLVALLVKVLHASCLFCFVSAGLSTSMASLSWFGGMLPNIEEMQSSFATESTDIGQFSNEVLELRKKGIAVGASSIGIATVMALVLFFGVAEENGNSDSLLASSSSSSSISGGMLVASASSSDSYRKNVPPRITTKSSDTALALASDLKSLESRMFGAFWCSHCYDQKQELGYEAMKSIPYVECDREGYNNERDLCKEKKVPGYPTWEIGGKLYPGERSLEELREIVDDIKSRK</sequence>
<evidence type="ECO:0000256" key="6">
    <source>
        <dbReference type="ARBA" id="ARBA00023002"/>
    </source>
</evidence>
<dbReference type="Gene3D" id="3.40.30.10">
    <property type="entry name" value="Glutaredoxin"/>
    <property type="match status" value="1"/>
</dbReference>
<keyword evidence="7 11" id="KW-0472">Membrane</keyword>
<dbReference type="Gene3D" id="1.20.1440.130">
    <property type="entry name" value="VKOR domain"/>
    <property type="match status" value="1"/>
</dbReference>
<organism evidence="13 14">
    <name type="scientific">Cyclostephanos tholiformis</name>
    <dbReference type="NCBI Taxonomy" id="382380"/>
    <lineage>
        <taxon>Eukaryota</taxon>
        <taxon>Sar</taxon>
        <taxon>Stramenopiles</taxon>
        <taxon>Ochrophyta</taxon>
        <taxon>Bacillariophyta</taxon>
        <taxon>Coscinodiscophyceae</taxon>
        <taxon>Thalassiosirophycidae</taxon>
        <taxon>Stephanodiscales</taxon>
        <taxon>Stephanodiscaceae</taxon>
        <taxon>Cyclostephanos</taxon>
    </lineage>
</organism>
<evidence type="ECO:0000256" key="7">
    <source>
        <dbReference type="ARBA" id="ARBA00023136"/>
    </source>
</evidence>
<dbReference type="CDD" id="cd12916">
    <property type="entry name" value="VKOR_1"/>
    <property type="match status" value="1"/>
</dbReference>
<evidence type="ECO:0000313" key="14">
    <source>
        <dbReference type="Proteomes" id="UP001530377"/>
    </source>
</evidence>
<comment type="similarity">
    <text evidence="2">Belongs to the VKOR family.</text>
</comment>
<gene>
    <name evidence="13" type="ORF">ACHAXA_003707</name>
</gene>
<keyword evidence="6" id="KW-0560">Oxidoreductase</keyword>
<feature type="region of interest" description="Disordered" evidence="10">
    <location>
        <begin position="37"/>
        <end position="76"/>
    </location>
</feature>
<dbReference type="AlphaFoldDB" id="A0ABD3RZ75"/>
<comment type="caution">
    <text evidence="13">The sequence shown here is derived from an EMBL/GenBank/DDBJ whole genome shotgun (WGS) entry which is preliminary data.</text>
</comment>
<dbReference type="GO" id="GO:0016020">
    <property type="term" value="C:membrane"/>
    <property type="evidence" value="ECO:0007669"/>
    <property type="project" value="UniProtKB-SubCell"/>
</dbReference>
<dbReference type="InterPro" id="IPR044698">
    <property type="entry name" value="VKOR/LTO1"/>
</dbReference>
<dbReference type="SMART" id="SM00756">
    <property type="entry name" value="VKc"/>
    <property type="match status" value="1"/>
</dbReference>
<dbReference type="GO" id="GO:0016491">
    <property type="term" value="F:oxidoreductase activity"/>
    <property type="evidence" value="ECO:0007669"/>
    <property type="project" value="UniProtKB-KW"/>
</dbReference>
<protein>
    <recommendedName>
        <fullName evidence="12">Vitamin K epoxide reductase domain-containing protein</fullName>
    </recommendedName>
</protein>
<evidence type="ECO:0000256" key="1">
    <source>
        <dbReference type="ARBA" id="ARBA00004141"/>
    </source>
</evidence>
<keyword evidence="14" id="KW-1185">Reference proteome</keyword>
<keyword evidence="4" id="KW-0874">Quinone</keyword>
<evidence type="ECO:0000256" key="10">
    <source>
        <dbReference type="SAM" id="MobiDB-lite"/>
    </source>
</evidence>
<dbReference type="InterPro" id="IPR036249">
    <property type="entry name" value="Thioredoxin-like_sf"/>
</dbReference>
<evidence type="ECO:0000259" key="12">
    <source>
        <dbReference type="SMART" id="SM00756"/>
    </source>
</evidence>
<dbReference type="InterPro" id="IPR012932">
    <property type="entry name" value="VKOR"/>
</dbReference>
<evidence type="ECO:0000256" key="5">
    <source>
        <dbReference type="ARBA" id="ARBA00022989"/>
    </source>
</evidence>
<feature type="compositionally biased region" description="Polar residues" evidence="10">
    <location>
        <begin position="37"/>
        <end position="58"/>
    </location>
</feature>
<dbReference type="PANTHER" id="PTHR34573:SF1">
    <property type="entry name" value="VITAMIN K EPOXIDE REDUCTASE DOMAIN-CONTAINING PROTEIN"/>
    <property type="match status" value="1"/>
</dbReference>
<dbReference type="SUPFAM" id="SSF52833">
    <property type="entry name" value="Thioredoxin-like"/>
    <property type="match status" value="1"/>
</dbReference>
<evidence type="ECO:0000256" key="9">
    <source>
        <dbReference type="ARBA" id="ARBA00023284"/>
    </source>
</evidence>
<evidence type="ECO:0000313" key="13">
    <source>
        <dbReference type="EMBL" id="KAL3817534.1"/>
    </source>
</evidence>
<dbReference type="Pfam" id="PF07884">
    <property type="entry name" value="VKOR"/>
    <property type="match status" value="1"/>
</dbReference>
<feature type="transmembrane region" description="Helical" evidence="11">
    <location>
        <begin position="198"/>
        <end position="217"/>
    </location>
</feature>
<name>A0ABD3RZ75_9STRA</name>
<evidence type="ECO:0000256" key="2">
    <source>
        <dbReference type="ARBA" id="ARBA00006214"/>
    </source>
</evidence>
<reference evidence="13 14" key="1">
    <citation type="submission" date="2024-10" db="EMBL/GenBank/DDBJ databases">
        <title>Updated reference genomes for cyclostephanoid diatoms.</title>
        <authorList>
            <person name="Roberts W.R."/>
            <person name="Alverson A.J."/>
        </authorList>
    </citation>
    <scope>NUCLEOTIDE SEQUENCE [LARGE SCALE GENOMIC DNA]</scope>
    <source>
        <strain evidence="13 14">AJA228-03</strain>
    </source>
</reference>
<comment type="subcellular location">
    <subcellularLocation>
        <location evidence="1">Membrane</location>
        <topology evidence="1">Multi-pass membrane protein</topology>
    </subcellularLocation>
</comment>
<evidence type="ECO:0000256" key="4">
    <source>
        <dbReference type="ARBA" id="ARBA00022719"/>
    </source>
</evidence>
<evidence type="ECO:0000256" key="3">
    <source>
        <dbReference type="ARBA" id="ARBA00022692"/>
    </source>
</evidence>
<evidence type="ECO:0000256" key="8">
    <source>
        <dbReference type="ARBA" id="ARBA00023157"/>
    </source>
</evidence>
<keyword evidence="8" id="KW-1015">Disulfide bond</keyword>